<reference evidence="2" key="1">
    <citation type="journal article" date="2022" name="Mol. Ecol. Resour.">
        <title>The genomes of chicory, endive, great burdock and yacon provide insights into Asteraceae palaeo-polyploidization history and plant inulin production.</title>
        <authorList>
            <person name="Fan W."/>
            <person name="Wang S."/>
            <person name="Wang H."/>
            <person name="Wang A."/>
            <person name="Jiang F."/>
            <person name="Liu H."/>
            <person name="Zhao H."/>
            <person name="Xu D."/>
            <person name="Zhang Y."/>
        </authorList>
    </citation>
    <scope>NUCLEOTIDE SEQUENCE [LARGE SCALE GENOMIC DNA]</scope>
    <source>
        <strain evidence="2">cv. Yunnan</strain>
    </source>
</reference>
<organism evidence="1 2">
    <name type="scientific">Smallanthus sonchifolius</name>
    <dbReference type="NCBI Taxonomy" id="185202"/>
    <lineage>
        <taxon>Eukaryota</taxon>
        <taxon>Viridiplantae</taxon>
        <taxon>Streptophyta</taxon>
        <taxon>Embryophyta</taxon>
        <taxon>Tracheophyta</taxon>
        <taxon>Spermatophyta</taxon>
        <taxon>Magnoliopsida</taxon>
        <taxon>eudicotyledons</taxon>
        <taxon>Gunneridae</taxon>
        <taxon>Pentapetalae</taxon>
        <taxon>asterids</taxon>
        <taxon>campanulids</taxon>
        <taxon>Asterales</taxon>
        <taxon>Asteraceae</taxon>
        <taxon>Asteroideae</taxon>
        <taxon>Heliantheae alliance</taxon>
        <taxon>Millerieae</taxon>
        <taxon>Smallanthus</taxon>
    </lineage>
</organism>
<proteinExistence type="predicted"/>
<evidence type="ECO:0000313" key="1">
    <source>
        <dbReference type="EMBL" id="KAI3774497.1"/>
    </source>
</evidence>
<comment type="caution">
    <text evidence="1">The sequence shown here is derived from an EMBL/GenBank/DDBJ whole genome shotgun (WGS) entry which is preliminary data.</text>
</comment>
<dbReference type="EMBL" id="CM042033">
    <property type="protein sequence ID" value="KAI3774497.1"/>
    <property type="molecule type" value="Genomic_DNA"/>
</dbReference>
<name>A0ACB9FTG1_9ASTR</name>
<accession>A0ACB9FTG1</accession>
<dbReference type="Proteomes" id="UP001056120">
    <property type="component" value="Linkage Group LG16"/>
</dbReference>
<sequence>MAEKKPTEKKPEMKKAPVEKKPRAEKKLLLPIRRRKEARCFNWWCKRVVWRSSKLKFCSLESKDQDWLAINVVSLG</sequence>
<evidence type="ECO:0000313" key="2">
    <source>
        <dbReference type="Proteomes" id="UP001056120"/>
    </source>
</evidence>
<keyword evidence="2" id="KW-1185">Reference proteome</keyword>
<reference evidence="1 2" key="2">
    <citation type="journal article" date="2022" name="Mol. Ecol. Resour.">
        <title>The genomes of chicory, endive, great burdock and yacon provide insights into Asteraceae paleo-polyploidization history and plant inulin production.</title>
        <authorList>
            <person name="Fan W."/>
            <person name="Wang S."/>
            <person name="Wang H."/>
            <person name="Wang A."/>
            <person name="Jiang F."/>
            <person name="Liu H."/>
            <person name="Zhao H."/>
            <person name="Xu D."/>
            <person name="Zhang Y."/>
        </authorList>
    </citation>
    <scope>NUCLEOTIDE SEQUENCE [LARGE SCALE GENOMIC DNA]</scope>
    <source>
        <strain evidence="2">cv. Yunnan</strain>
        <tissue evidence="1">Leaves</tissue>
    </source>
</reference>
<protein>
    <submittedName>
        <fullName evidence="1">Uncharacterized protein</fullName>
    </submittedName>
</protein>
<gene>
    <name evidence="1" type="ORF">L1987_49055</name>
</gene>